<reference evidence="2 3" key="1">
    <citation type="submission" date="2018-05" db="EMBL/GenBank/DDBJ databases">
        <title>Streptomyces venezuelae.</title>
        <authorList>
            <person name="Kim W."/>
            <person name="Lee N."/>
            <person name="Cho B.-K."/>
        </authorList>
    </citation>
    <scope>NUCLEOTIDE SEQUENCE [LARGE SCALE GENOMIC DNA]</scope>
    <source>
        <strain evidence="2 3">ATCC 21782</strain>
    </source>
</reference>
<keyword evidence="1" id="KW-1133">Transmembrane helix</keyword>
<keyword evidence="1" id="KW-0812">Transmembrane</keyword>
<sequence>MFPSLSLAQDIGLAILVGAVLVGIVGLGHLRRNRRSHPAEPAAFEGPSVIPAQRTSSAHPMESVELTEAEKEAFAGLIRAFPQR</sequence>
<evidence type="ECO:0000256" key="1">
    <source>
        <dbReference type="SAM" id="Phobius"/>
    </source>
</evidence>
<accession>A0A5P2D9H6</accession>
<dbReference type="Proteomes" id="UP000325211">
    <property type="component" value="Chromosome"/>
</dbReference>
<dbReference type="RefSeq" id="WP_150210474.1">
    <property type="nucleotide sequence ID" value="NZ_CP029190.1"/>
</dbReference>
<keyword evidence="1" id="KW-0472">Membrane</keyword>
<evidence type="ECO:0000313" key="2">
    <source>
        <dbReference type="EMBL" id="QES50728.1"/>
    </source>
</evidence>
<proteinExistence type="predicted"/>
<dbReference type="AlphaFoldDB" id="A0A5P2D9H6"/>
<evidence type="ECO:0000313" key="3">
    <source>
        <dbReference type="Proteomes" id="UP000325211"/>
    </source>
</evidence>
<gene>
    <name evidence="2" type="ORF">DEJ50_25715</name>
</gene>
<name>A0A5P2D9H6_STRVZ</name>
<feature type="transmembrane region" description="Helical" evidence="1">
    <location>
        <begin position="12"/>
        <end position="30"/>
    </location>
</feature>
<organism evidence="2 3">
    <name type="scientific">Streptomyces venezuelae</name>
    <dbReference type="NCBI Taxonomy" id="54571"/>
    <lineage>
        <taxon>Bacteria</taxon>
        <taxon>Bacillati</taxon>
        <taxon>Actinomycetota</taxon>
        <taxon>Actinomycetes</taxon>
        <taxon>Kitasatosporales</taxon>
        <taxon>Streptomycetaceae</taxon>
        <taxon>Streptomyces</taxon>
    </lineage>
</organism>
<protein>
    <submittedName>
        <fullName evidence="2">Uncharacterized protein</fullName>
    </submittedName>
</protein>
<dbReference type="OrthoDB" id="4296216at2"/>
<dbReference type="EMBL" id="CP029190">
    <property type="protein sequence ID" value="QES50728.1"/>
    <property type="molecule type" value="Genomic_DNA"/>
</dbReference>